<comment type="caution">
    <text evidence="1">The sequence shown here is derived from an EMBL/GenBank/DDBJ whole genome shotgun (WGS) entry which is preliminary data.</text>
</comment>
<sequence length="113" mass="11784">VVISHVPSGHLNLDADWVAEETDGFADVVVIANGTSTYDLEGALPAGWRVFGNAARAYRADGQGPTQYVRPVNAGELRPKAAELVGLVQGLPLPDGMRKQVMTGPLPAVPAPA</sequence>
<evidence type="ECO:0000313" key="1">
    <source>
        <dbReference type="EMBL" id="NKX52008.1"/>
    </source>
</evidence>
<feature type="non-terminal residue" evidence="1">
    <location>
        <position position="113"/>
    </location>
</feature>
<gene>
    <name evidence="1" type="ORF">HER39_15825</name>
</gene>
<keyword evidence="2" id="KW-1185">Reference proteome</keyword>
<protein>
    <submittedName>
        <fullName evidence="1">Uncharacterized protein</fullName>
    </submittedName>
</protein>
<dbReference type="EMBL" id="JAAZSR010000372">
    <property type="protein sequence ID" value="NKX52008.1"/>
    <property type="molecule type" value="Genomic_DNA"/>
</dbReference>
<organism evidence="1 2">
    <name type="scientific">Arthrobacter deserti</name>
    <dbReference type="NCBI Taxonomy" id="1742687"/>
    <lineage>
        <taxon>Bacteria</taxon>
        <taxon>Bacillati</taxon>
        <taxon>Actinomycetota</taxon>
        <taxon>Actinomycetes</taxon>
        <taxon>Micrococcales</taxon>
        <taxon>Micrococcaceae</taxon>
        <taxon>Arthrobacter</taxon>
    </lineage>
</organism>
<proteinExistence type="predicted"/>
<accession>A0ABX1JSR4</accession>
<dbReference type="Proteomes" id="UP000523795">
    <property type="component" value="Unassembled WGS sequence"/>
</dbReference>
<name>A0ABX1JSR4_9MICC</name>
<evidence type="ECO:0000313" key="2">
    <source>
        <dbReference type="Proteomes" id="UP000523795"/>
    </source>
</evidence>
<feature type="non-terminal residue" evidence="1">
    <location>
        <position position="1"/>
    </location>
</feature>
<reference evidence="1 2" key="1">
    <citation type="submission" date="2020-04" db="EMBL/GenBank/DDBJ databases">
        <authorList>
            <person name="Liu S."/>
        </authorList>
    </citation>
    <scope>NUCLEOTIDE SEQUENCE [LARGE SCALE GENOMIC DNA]</scope>
    <source>
        <strain evidence="1 2">CGMCC 1.15091</strain>
    </source>
</reference>